<comment type="caution">
    <text evidence="1">The sequence shown here is derived from an EMBL/GenBank/DDBJ whole genome shotgun (WGS) entry which is preliminary data.</text>
</comment>
<accession>A0A815N5G5</accession>
<dbReference type="SUPFAM" id="SSF48452">
    <property type="entry name" value="TPR-like"/>
    <property type="match status" value="1"/>
</dbReference>
<organism evidence="1 3">
    <name type="scientific">Didymodactylos carnosus</name>
    <dbReference type="NCBI Taxonomy" id="1234261"/>
    <lineage>
        <taxon>Eukaryota</taxon>
        <taxon>Metazoa</taxon>
        <taxon>Spiralia</taxon>
        <taxon>Gnathifera</taxon>
        <taxon>Rotifera</taxon>
        <taxon>Eurotatoria</taxon>
        <taxon>Bdelloidea</taxon>
        <taxon>Philodinida</taxon>
        <taxon>Philodinidae</taxon>
        <taxon>Didymodactylos</taxon>
    </lineage>
</organism>
<dbReference type="Gene3D" id="1.25.40.10">
    <property type="entry name" value="Tetratricopeptide repeat domain"/>
    <property type="match status" value="1"/>
</dbReference>
<dbReference type="Proteomes" id="UP000663829">
    <property type="component" value="Unassembled WGS sequence"/>
</dbReference>
<dbReference type="InterPro" id="IPR011990">
    <property type="entry name" value="TPR-like_helical_dom_sf"/>
</dbReference>
<dbReference type="Proteomes" id="UP000681722">
    <property type="component" value="Unassembled WGS sequence"/>
</dbReference>
<sequence>IQHLKELQFDEKNINSLSVVSTIGEYYYQIKQYEQAIEYYIISLKIII</sequence>
<keyword evidence="3" id="KW-1185">Reference proteome</keyword>
<feature type="non-terminal residue" evidence="1">
    <location>
        <position position="1"/>
    </location>
</feature>
<evidence type="ECO:0000313" key="3">
    <source>
        <dbReference type="Proteomes" id="UP000663829"/>
    </source>
</evidence>
<evidence type="ECO:0000313" key="2">
    <source>
        <dbReference type="EMBL" id="CAF4310706.1"/>
    </source>
</evidence>
<dbReference type="EMBL" id="CAJNOQ010018596">
    <property type="protein sequence ID" value="CAF1432378.1"/>
    <property type="molecule type" value="Genomic_DNA"/>
</dbReference>
<proteinExistence type="predicted"/>
<name>A0A815N5G5_9BILA</name>
<reference evidence="1" key="1">
    <citation type="submission" date="2021-02" db="EMBL/GenBank/DDBJ databases">
        <authorList>
            <person name="Nowell W R."/>
        </authorList>
    </citation>
    <scope>NUCLEOTIDE SEQUENCE</scope>
</reference>
<dbReference type="AlphaFoldDB" id="A0A815N5G5"/>
<evidence type="ECO:0000313" key="1">
    <source>
        <dbReference type="EMBL" id="CAF1432378.1"/>
    </source>
</evidence>
<dbReference type="EMBL" id="CAJOBC010084033">
    <property type="protein sequence ID" value="CAF4310706.1"/>
    <property type="molecule type" value="Genomic_DNA"/>
</dbReference>
<gene>
    <name evidence="1" type="ORF">GPM918_LOCUS34055</name>
    <name evidence="2" type="ORF">SRO942_LOCUS34752</name>
</gene>
<protein>
    <submittedName>
        <fullName evidence="1">Uncharacterized protein</fullName>
    </submittedName>
</protein>